<accession>A0A4P9YWB9</accession>
<evidence type="ECO:0000313" key="2">
    <source>
        <dbReference type="EMBL" id="RKP24214.1"/>
    </source>
</evidence>
<sequence length="596" mass="65028">MGGLAHAMLRASDFAAGCAGQPVLFRWWSSPADIMAFSMDTTDFGIPCMAAPARVRPFRDYYTFAEHDRTEYALAHTNIRHTQDSDCAPPALLGLCIDPVVLSGTRGEHRYDVDQGCGIRSKHDDDNTPAAALRIWQLASNGTLFQQIYTVASADDGQRTIAGAAASPEEKEKEPANTASIITVDAWPRDDPSVHWIEYRKRAKLAKMQDMLADLPRAIDAFAGDTSESMAAADALPLSMLERSIARVTREISHMMTLHELLGRVNDEMAVKVKRDMLWNAASSMSAEDVDFVLAKVAPLPPITGIDAGASSALPPSWTCSKDQLRRRMHEAFRTDRDISPASPTSLAARIIERVVDEIWLAMHTLRHPTTKMKGNAADEQPLSQEAAEDVPAWSSPFYSTQSQEDIGTEQLMDRATKHGAGSRKADRAASFEFQFLRPAITDACRYRMERQHRPPQLLNEASQVLLREWQPSGRPSAASLFAEDAARHVHRQQQQQQQAMSRGTPSRSQPVDAFAVKASTLLPTIVSSGASARAGLSSSQKVATGTSTGTTASQRTRHVAGFGKSLPASQGAAASGRAPLMKVKPERQFASQPVM</sequence>
<dbReference type="Proteomes" id="UP000278143">
    <property type="component" value="Unassembled WGS sequence"/>
</dbReference>
<evidence type="ECO:0000313" key="3">
    <source>
        <dbReference type="Proteomes" id="UP000278143"/>
    </source>
</evidence>
<feature type="compositionally biased region" description="Low complexity" evidence="1">
    <location>
        <begin position="533"/>
        <end position="554"/>
    </location>
</feature>
<reference evidence="3" key="1">
    <citation type="journal article" date="2018" name="Nat. Microbiol.">
        <title>Leveraging single-cell genomics to expand the fungal tree of life.</title>
        <authorList>
            <person name="Ahrendt S.R."/>
            <person name="Quandt C.A."/>
            <person name="Ciobanu D."/>
            <person name="Clum A."/>
            <person name="Salamov A."/>
            <person name="Andreopoulos B."/>
            <person name="Cheng J.F."/>
            <person name="Woyke T."/>
            <person name="Pelin A."/>
            <person name="Henrissat B."/>
            <person name="Reynolds N.K."/>
            <person name="Benny G.L."/>
            <person name="Smith M.E."/>
            <person name="James T.Y."/>
            <person name="Grigoriev I.V."/>
        </authorList>
    </citation>
    <scope>NUCLEOTIDE SEQUENCE [LARGE SCALE GENOMIC DNA]</scope>
    <source>
        <strain evidence="3">Benny S71-1</strain>
    </source>
</reference>
<name>A0A4P9YWB9_9FUNG</name>
<protein>
    <submittedName>
        <fullName evidence="2">Uncharacterized protein</fullName>
    </submittedName>
</protein>
<feature type="region of interest" description="Disordered" evidence="1">
    <location>
        <begin position="486"/>
        <end position="511"/>
    </location>
</feature>
<organism evidence="2 3">
    <name type="scientific">Syncephalis pseudoplumigaleata</name>
    <dbReference type="NCBI Taxonomy" id="1712513"/>
    <lineage>
        <taxon>Eukaryota</taxon>
        <taxon>Fungi</taxon>
        <taxon>Fungi incertae sedis</taxon>
        <taxon>Zoopagomycota</taxon>
        <taxon>Zoopagomycotina</taxon>
        <taxon>Zoopagomycetes</taxon>
        <taxon>Zoopagales</taxon>
        <taxon>Piptocephalidaceae</taxon>
        <taxon>Syncephalis</taxon>
    </lineage>
</organism>
<keyword evidence="3" id="KW-1185">Reference proteome</keyword>
<dbReference type="EMBL" id="KZ990372">
    <property type="protein sequence ID" value="RKP24214.1"/>
    <property type="molecule type" value="Genomic_DNA"/>
</dbReference>
<proteinExistence type="predicted"/>
<dbReference type="AlphaFoldDB" id="A0A4P9YWB9"/>
<feature type="region of interest" description="Disordered" evidence="1">
    <location>
        <begin position="533"/>
        <end position="596"/>
    </location>
</feature>
<dbReference type="OrthoDB" id="2382881at2759"/>
<evidence type="ECO:0000256" key="1">
    <source>
        <dbReference type="SAM" id="MobiDB-lite"/>
    </source>
</evidence>
<feature type="compositionally biased region" description="Polar residues" evidence="1">
    <location>
        <begin position="500"/>
        <end position="510"/>
    </location>
</feature>
<gene>
    <name evidence="2" type="ORF">SYNPS1DRAFT_30019</name>
</gene>